<evidence type="ECO:0000256" key="1">
    <source>
        <dbReference type="ARBA" id="ARBA00004141"/>
    </source>
</evidence>
<protein>
    <recommendedName>
        <fullName evidence="18">Delta(14)-sterol reductase</fullName>
        <ecNumber evidence="3">1.3.1.70</ecNumber>
    </recommendedName>
    <alternativeName>
        <fullName evidence="15">C-14 sterol reductase</fullName>
    </alternativeName>
    <alternativeName>
        <fullName evidence="16">Sterol C14-reductase</fullName>
    </alternativeName>
</protein>
<gene>
    <name evidence="20" type="ORF">EQU24_08720</name>
</gene>
<dbReference type="AlphaFoldDB" id="A0A4P9UP52"/>
<keyword evidence="10" id="KW-0756">Sterol biosynthesis</keyword>
<evidence type="ECO:0000256" key="4">
    <source>
        <dbReference type="ARBA" id="ARBA00022516"/>
    </source>
</evidence>
<sequence>MSEQESRDNAAADAVRQKYGFGFSWLVLMIALPPLVYYLWICVTYYQGELIFTSDAEAWRRFWSHVSPPTWQAAGLYAAWFLGQAALQVWAPGPTVQGMKLPDGSRLDYRMNGIFSFLFTLAVVFGLVTMGWLDATILYDQLGPLLTVVNIFTFVFAGFLYFWGLNGKQWERPTGRPFYDYFMGTALNPRIGSLDLKLFCEARPGMIFWLLMNLSMAAKQYELHGTVTVPMLLVVGFQSFYLIDYFIHEEAVLTTWDIKHEKFGWMLCWGDLVWLPFTYTLQAQYLVHHTHDLPVWGIIAIVALNLAGYTIFRGANIQKHHFRRDPNRIVWGKPAKYIKTKQGSLLLTSGWWGIARHMNYFGDLMIALSWCLPAAFGSPIPYFHIVYFTILLLHREKRDDAMCLAKYGEDWLQYRKKVPWRIVPKIY</sequence>
<feature type="transmembrane region" description="Helical" evidence="19">
    <location>
        <begin position="367"/>
        <end position="393"/>
    </location>
</feature>
<proteinExistence type="inferred from homology"/>
<keyword evidence="13" id="KW-1207">Sterol metabolism</keyword>
<dbReference type="OrthoDB" id="19656at2"/>
<evidence type="ECO:0000256" key="12">
    <source>
        <dbReference type="ARBA" id="ARBA00023136"/>
    </source>
</evidence>
<dbReference type="STRING" id="675511.GCA_000341735_01284"/>
<dbReference type="KEGG" id="mbur:EQU24_08720"/>
<evidence type="ECO:0000256" key="9">
    <source>
        <dbReference type="ARBA" id="ARBA00023002"/>
    </source>
</evidence>
<keyword evidence="12 19" id="KW-0472">Membrane</keyword>
<evidence type="ECO:0000256" key="8">
    <source>
        <dbReference type="ARBA" id="ARBA00022989"/>
    </source>
</evidence>
<comment type="pathway">
    <text evidence="17">Steroid biosynthesis.</text>
</comment>
<keyword evidence="5 19" id="KW-0812">Transmembrane</keyword>
<keyword evidence="4" id="KW-0444">Lipid biosynthesis</keyword>
<dbReference type="Proteomes" id="UP000305881">
    <property type="component" value="Chromosome"/>
</dbReference>
<keyword evidence="14" id="KW-0753">Steroid metabolism</keyword>
<comment type="subcellular location">
    <subcellularLocation>
        <location evidence="1">Membrane</location>
        <topology evidence="1">Multi-pass membrane protein</topology>
    </subcellularLocation>
</comment>
<evidence type="ECO:0000256" key="6">
    <source>
        <dbReference type="ARBA" id="ARBA00022857"/>
    </source>
</evidence>
<evidence type="ECO:0000256" key="17">
    <source>
        <dbReference type="ARBA" id="ARBA00060577"/>
    </source>
</evidence>
<feature type="transmembrane region" description="Helical" evidence="19">
    <location>
        <begin position="71"/>
        <end position="91"/>
    </location>
</feature>
<name>A0A4P9UP52_METBY</name>
<dbReference type="Pfam" id="PF01222">
    <property type="entry name" value="ERG4_ERG24"/>
    <property type="match status" value="1"/>
</dbReference>
<feature type="transmembrane region" description="Helical" evidence="19">
    <location>
        <begin position="293"/>
        <end position="312"/>
    </location>
</feature>
<dbReference type="InterPro" id="IPR001171">
    <property type="entry name" value="ERG24_DHCR-like"/>
</dbReference>
<feature type="transmembrane region" description="Helical" evidence="19">
    <location>
        <begin position="221"/>
        <end position="243"/>
    </location>
</feature>
<dbReference type="PANTHER" id="PTHR21257">
    <property type="entry name" value="DELTA(14)-STEROL REDUCTASE"/>
    <property type="match status" value="1"/>
</dbReference>
<dbReference type="GO" id="GO:0016020">
    <property type="term" value="C:membrane"/>
    <property type="evidence" value="ECO:0007669"/>
    <property type="project" value="UniProtKB-SubCell"/>
</dbReference>
<keyword evidence="9" id="KW-0560">Oxidoreductase</keyword>
<dbReference type="Gene3D" id="1.20.120.1630">
    <property type="match status" value="1"/>
</dbReference>
<keyword evidence="8 19" id="KW-1133">Transmembrane helix</keyword>
<evidence type="ECO:0000313" key="21">
    <source>
        <dbReference type="Proteomes" id="UP000305881"/>
    </source>
</evidence>
<evidence type="ECO:0000256" key="10">
    <source>
        <dbReference type="ARBA" id="ARBA00023011"/>
    </source>
</evidence>
<dbReference type="PROSITE" id="PS01018">
    <property type="entry name" value="STEROL_REDUCT_2"/>
    <property type="match status" value="1"/>
</dbReference>
<dbReference type="EC" id="1.3.1.70" evidence="3"/>
<evidence type="ECO:0000256" key="13">
    <source>
        <dbReference type="ARBA" id="ARBA00023166"/>
    </source>
</evidence>
<evidence type="ECO:0000256" key="5">
    <source>
        <dbReference type="ARBA" id="ARBA00022692"/>
    </source>
</evidence>
<comment type="similarity">
    <text evidence="2">Belongs to the ERG4/ERG24 family.</text>
</comment>
<feature type="transmembrane region" description="Helical" evidence="19">
    <location>
        <begin position="21"/>
        <end position="40"/>
    </location>
</feature>
<dbReference type="GO" id="GO:0016126">
    <property type="term" value="P:sterol biosynthetic process"/>
    <property type="evidence" value="ECO:0007669"/>
    <property type="project" value="UniProtKB-KW"/>
</dbReference>
<dbReference type="RefSeq" id="WP_017839856.1">
    <property type="nucleotide sequence ID" value="NZ_CP035467.1"/>
</dbReference>
<evidence type="ECO:0000256" key="7">
    <source>
        <dbReference type="ARBA" id="ARBA00022955"/>
    </source>
</evidence>
<evidence type="ECO:0000256" key="2">
    <source>
        <dbReference type="ARBA" id="ARBA00005402"/>
    </source>
</evidence>
<evidence type="ECO:0000256" key="14">
    <source>
        <dbReference type="ARBA" id="ARBA00023221"/>
    </source>
</evidence>
<feature type="transmembrane region" description="Helical" evidence="19">
    <location>
        <begin position="112"/>
        <end position="133"/>
    </location>
</feature>
<organism evidence="20 21">
    <name type="scientific">Methylotuvimicrobium buryatense</name>
    <name type="common">Methylomicrobium buryatense</name>
    <dbReference type="NCBI Taxonomy" id="95641"/>
    <lineage>
        <taxon>Bacteria</taxon>
        <taxon>Pseudomonadati</taxon>
        <taxon>Pseudomonadota</taxon>
        <taxon>Gammaproteobacteria</taxon>
        <taxon>Methylococcales</taxon>
        <taxon>Methylococcaceae</taxon>
        <taxon>Methylotuvimicrobium</taxon>
    </lineage>
</organism>
<keyword evidence="11" id="KW-0443">Lipid metabolism</keyword>
<feature type="transmembrane region" description="Helical" evidence="19">
    <location>
        <begin position="145"/>
        <end position="163"/>
    </location>
</feature>
<keyword evidence="7" id="KW-0752">Steroid biosynthesis</keyword>
<evidence type="ECO:0000256" key="16">
    <source>
        <dbReference type="ARBA" id="ARBA00031227"/>
    </source>
</evidence>
<keyword evidence="21" id="KW-1185">Reference proteome</keyword>
<evidence type="ECO:0000256" key="19">
    <source>
        <dbReference type="SAM" id="Phobius"/>
    </source>
</evidence>
<dbReference type="PROSITE" id="PS01017">
    <property type="entry name" value="STEROL_REDUCT_1"/>
    <property type="match status" value="1"/>
</dbReference>
<evidence type="ECO:0000256" key="18">
    <source>
        <dbReference type="ARBA" id="ARBA00069705"/>
    </source>
</evidence>
<accession>A0A4P9UP52</accession>
<evidence type="ECO:0000256" key="15">
    <source>
        <dbReference type="ARBA" id="ARBA00030165"/>
    </source>
</evidence>
<evidence type="ECO:0000313" key="20">
    <source>
        <dbReference type="EMBL" id="QCW82313.1"/>
    </source>
</evidence>
<dbReference type="EMBL" id="CP035467">
    <property type="protein sequence ID" value="QCW82313.1"/>
    <property type="molecule type" value="Genomic_DNA"/>
</dbReference>
<evidence type="ECO:0000256" key="11">
    <source>
        <dbReference type="ARBA" id="ARBA00023098"/>
    </source>
</evidence>
<dbReference type="FunFam" id="1.20.120.1630:FF:000011">
    <property type="entry name" value="Delta(14)-sterol reductase"/>
    <property type="match status" value="1"/>
</dbReference>
<evidence type="ECO:0000256" key="3">
    <source>
        <dbReference type="ARBA" id="ARBA00012413"/>
    </source>
</evidence>
<reference evidence="21" key="1">
    <citation type="journal article" date="2019" name="J. Bacteriol.">
        <title>A Mutagenic Screen Identifies a TonB-Dependent Receptor Required for the Lanthanide Metal Switch in the Type I Methanotroph 'Methylotuvimicrobium buryatense' 5GB1C.</title>
        <authorList>
            <person name="Groom J.D."/>
            <person name="Ford S.M."/>
            <person name="Pesesky M.W."/>
            <person name="Lidstrom M.E."/>
        </authorList>
    </citation>
    <scope>NUCLEOTIDE SEQUENCE [LARGE SCALE GENOMIC DNA]</scope>
    <source>
        <strain evidence="21">5GB1C</strain>
    </source>
</reference>
<dbReference type="InterPro" id="IPR018083">
    <property type="entry name" value="Sterol_reductase_CS"/>
</dbReference>
<keyword evidence="6" id="KW-0521">NADP</keyword>
<dbReference type="GO" id="GO:0050613">
    <property type="term" value="F:Delta14-sterol reductase activity"/>
    <property type="evidence" value="ECO:0007669"/>
    <property type="project" value="UniProtKB-EC"/>
</dbReference>